<name>A0A1G2KXJ0_9BACT</name>
<protein>
    <recommendedName>
        <fullName evidence="3">NYN domain-containing protein</fullName>
    </recommendedName>
</protein>
<evidence type="ECO:0000313" key="2">
    <source>
        <dbReference type="Proteomes" id="UP000178510"/>
    </source>
</evidence>
<dbReference type="AlphaFoldDB" id="A0A1G2KXJ0"/>
<evidence type="ECO:0008006" key="3">
    <source>
        <dbReference type="Google" id="ProtNLM"/>
    </source>
</evidence>
<proteinExistence type="predicted"/>
<accession>A0A1G2KXJ0</accession>
<gene>
    <name evidence="1" type="ORF">A3J58_03460</name>
</gene>
<sequence>MVSVIVDAGSFHNQMRILEIGTANLKNLLEVIREGVATELKCPAAIRFAKYVTAAEHPQRFEKYIKADGFDMIPTNPHIKDSDDAEVNRLIIETNPAHVAALVVVTTDLLDFVRSLERKRAQDIRIFVAAITSREPGGGYPLSEHSRRVIRENGYVFIDLETHKEALFISKWVDRKNVPIAEAVSVSVSEQVSEPAGDMQRIGVVVPLGENQEVPFDFMTAFAACMKKNHAQIVSVAIDAKQARIVMDIKRGSASLQSVFMTMGNFLIRYSLKDFRLEGGNQIQVQAKISA</sequence>
<evidence type="ECO:0000313" key="1">
    <source>
        <dbReference type="EMBL" id="OHA03161.1"/>
    </source>
</evidence>
<organism evidence="1 2">
    <name type="scientific">Candidatus Sungbacteria bacterium RIFCSPHIGHO2_02_FULL_52_23</name>
    <dbReference type="NCBI Taxonomy" id="1802274"/>
    <lineage>
        <taxon>Bacteria</taxon>
        <taxon>Candidatus Sungiibacteriota</taxon>
    </lineage>
</organism>
<dbReference type="EMBL" id="MHQM01000031">
    <property type="protein sequence ID" value="OHA03161.1"/>
    <property type="molecule type" value="Genomic_DNA"/>
</dbReference>
<dbReference type="Proteomes" id="UP000178510">
    <property type="component" value="Unassembled WGS sequence"/>
</dbReference>
<comment type="caution">
    <text evidence="1">The sequence shown here is derived from an EMBL/GenBank/DDBJ whole genome shotgun (WGS) entry which is preliminary data.</text>
</comment>
<dbReference type="STRING" id="1802274.A3J58_03460"/>
<reference evidence="1 2" key="1">
    <citation type="journal article" date="2016" name="Nat. Commun.">
        <title>Thousands of microbial genomes shed light on interconnected biogeochemical processes in an aquifer system.</title>
        <authorList>
            <person name="Anantharaman K."/>
            <person name="Brown C.T."/>
            <person name="Hug L.A."/>
            <person name="Sharon I."/>
            <person name="Castelle C.J."/>
            <person name="Probst A.J."/>
            <person name="Thomas B.C."/>
            <person name="Singh A."/>
            <person name="Wilkins M.J."/>
            <person name="Karaoz U."/>
            <person name="Brodie E.L."/>
            <person name="Williams K.H."/>
            <person name="Hubbard S.S."/>
            <person name="Banfield J.F."/>
        </authorList>
    </citation>
    <scope>NUCLEOTIDE SEQUENCE [LARGE SCALE GENOMIC DNA]</scope>
</reference>